<name>A0A073JXZ5_9BACI</name>
<keyword evidence="1" id="KW-0489">Methyltransferase</keyword>
<dbReference type="GO" id="GO:0008168">
    <property type="term" value="F:methyltransferase activity"/>
    <property type="evidence" value="ECO:0007669"/>
    <property type="project" value="UniProtKB-KW"/>
</dbReference>
<evidence type="ECO:0000313" key="1">
    <source>
        <dbReference type="EMBL" id="KEK19171.1"/>
    </source>
</evidence>
<gene>
    <name evidence="1" type="ORF">BAMA_24520</name>
</gene>
<accession>A0A073JXZ5</accession>
<dbReference type="EMBL" id="JOTN01000009">
    <property type="protein sequence ID" value="KEK19171.1"/>
    <property type="molecule type" value="Genomic_DNA"/>
</dbReference>
<evidence type="ECO:0000313" key="2">
    <source>
        <dbReference type="Proteomes" id="UP000027822"/>
    </source>
</evidence>
<dbReference type="STRING" id="574376.BAMA_24520"/>
<sequence>MNSHLFQIGDSVQFPYRHNPSMKLVGSVVSILTNTIVVDTSDTLDQSHIEARQLVKINQCKRLHTS</sequence>
<dbReference type="Proteomes" id="UP000027822">
    <property type="component" value="Unassembled WGS sequence"/>
</dbReference>
<protein>
    <submittedName>
        <fullName evidence="1">Methyltransferase</fullName>
    </submittedName>
</protein>
<dbReference type="OrthoDB" id="2900485at2"/>
<keyword evidence="1" id="KW-0808">Transferase</keyword>
<dbReference type="RefSeq" id="WP_034639522.1">
    <property type="nucleotide sequence ID" value="NZ_CBCSJC010000008.1"/>
</dbReference>
<organism evidence="1 2">
    <name type="scientific">Bacillus manliponensis</name>
    <dbReference type="NCBI Taxonomy" id="574376"/>
    <lineage>
        <taxon>Bacteria</taxon>
        <taxon>Bacillati</taxon>
        <taxon>Bacillota</taxon>
        <taxon>Bacilli</taxon>
        <taxon>Bacillales</taxon>
        <taxon>Bacillaceae</taxon>
        <taxon>Bacillus</taxon>
        <taxon>Bacillus cereus group</taxon>
    </lineage>
</organism>
<dbReference type="AlphaFoldDB" id="A0A073JXZ5"/>
<keyword evidence="2" id="KW-1185">Reference proteome</keyword>
<comment type="caution">
    <text evidence="1">The sequence shown here is derived from an EMBL/GenBank/DDBJ whole genome shotgun (WGS) entry which is preliminary data.</text>
</comment>
<proteinExistence type="predicted"/>
<dbReference type="GO" id="GO:0032259">
    <property type="term" value="P:methylation"/>
    <property type="evidence" value="ECO:0007669"/>
    <property type="project" value="UniProtKB-KW"/>
</dbReference>
<reference evidence="1 2" key="1">
    <citation type="submission" date="2014-06" db="EMBL/GenBank/DDBJ databases">
        <title>Draft genome sequence of Bacillus manliponensis JCM 15802 (MCCC 1A00708).</title>
        <authorList>
            <person name="Lai Q."/>
            <person name="Liu Y."/>
            <person name="Shao Z."/>
        </authorList>
    </citation>
    <scope>NUCLEOTIDE SEQUENCE [LARGE SCALE GENOMIC DNA]</scope>
    <source>
        <strain evidence="1 2">JCM 15802</strain>
    </source>
</reference>